<organism evidence="1 2">
    <name type="scientific">Pleomassaria siparia CBS 279.74</name>
    <dbReference type="NCBI Taxonomy" id="1314801"/>
    <lineage>
        <taxon>Eukaryota</taxon>
        <taxon>Fungi</taxon>
        <taxon>Dikarya</taxon>
        <taxon>Ascomycota</taxon>
        <taxon>Pezizomycotina</taxon>
        <taxon>Dothideomycetes</taxon>
        <taxon>Pleosporomycetidae</taxon>
        <taxon>Pleosporales</taxon>
        <taxon>Pleomassariaceae</taxon>
        <taxon>Pleomassaria</taxon>
    </lineage>
</organism>
<dbReference type="EMBL" id="MU005770">
    <property type="protein sequence ID" value="KAF2709299.1"/>
    <property type="molecule type" value="Genomic_DNA"/>
</dbReference>
<evidence type="ECO:0000313" key="2">
    <source>
        <dbReference type="Proteomes" id="UP000799428"/>
    </source>
</evidence>
<evidence type="ECO:0000313" key="1">
    <source>
        <dbReference type="EMBL" id="KAF2709299.1"/>
    </source>
</evidence>
<accession>A0A6G1K8S7</accession>
<sequence length="89" mass="10098">MPHTYSVSPYISRGVKRSIDRVIITYLVNRRPSCAGPYSNLSLTTKPLQQPTPQLANPLQHGASRLNISFFSLLLYSHPRMLHRQPPTL</sequence>
<name>A0A6G1K8S7_9PLEO</name>
<gene>
    <name evidence="1" type="ORF">K504DRAFT_271486</name>
</gene>
<reference evidence="1" key="1">
    <citation type="journal article" date="2020" name="Stud. Mycol.">
        <title>101 Dothideomycetes genomes: a test case for predicting lifestyles and emergence of pathogens.</title>
        <authorList>
            <person name="Haridas S."/>
            <person name="Albert R."/>
            <person name="Binder M."/>
            <person name="Bloem J."/>
            <person name="Labutti K."/>
            <person name="Salamov A."/>
            <person name="Andreopoulos B."/>
            <person name="Baker S."/>
            <person name="Barry K."/>
            <person name="Bills G."/>
            <person name="Bluhm B."/>
            <person name="Cannon C."/>
            <person name="Castanera R."/>
            <person name="Culley D."/>
            <person name="Daum C."/>
            <person name="Ezra D."/>
            <person name="Gonzalez J."/>
            <person name="Henrissat B."/>
            <person name="Kuo A."/>
            <person name="Liang C."/>
            <person name="Lipzen A."/>
            <person name="Lutzoni F."/>
            <person name="Magnuson J."/>
            <person name="Mondo S."/>
            <person name="Nolan M."/>
            <person name="Ohm R."/>
            <person name="Pangilinan J."/>
            <person name="Park H.-J."/>
            <person name="Ramirez L."/>
            <person name="Alfaro M."/>
            <person name="Sun H."/>
            <person name="Tritt A."/>
            <person name="Yoshinaga Y."/>
            <person name="Zwiers L.-H."/>
            <person name="Turgeon B."/>
            <person name="Goodwin S."/>
            <person name="Spatafora J."/>
            <person name="Crous P."/>
            <person name="Grigoriev I."/>
        </authorList>
    </citation>
    <scope>NUCLEOTIDE SEQUENCE</scope>
    <source>
        <strain evidence="1">CBS 279.74</strain>
    </source>
</reference>
<dbReference type="Proteomes" id="UP000799428">
    <property type="component" value="Unassembled WGS sequence"/>
</dbReference>
<proteinExistence type="predicted"/>
<keyword evidence="2" id="KW-1185">Reference proteome</keyword>
<dbReference type="AlphaFoldDB" id="A0A6G1K8S7"/>
<protein>
    <submittedName>
        <fullName evidence="1">Uncharacterized protein</fullName>
    </submittedName>
</protein>